<dbReference type="PANTHER" id="PTHR47475">
    <property type="entry name" value="CHROMOSOME TRANSMISSION FIDELITY PROTEIN 8"/>
    <property type="match status" value="1"/>
</dbReference>
<dbReference type="WBParaSite" id="PTRK_0001142400.1">
    <property type="protein sequence ID" value="PTRK_0001142400.1"/>
    <property type="gene ID" value="PTRK_0001142400"/>
</dbReference>
<accession>A0A0N4ZSE4</accession>
<dbReference type="GO" id="GO:0031390">
    <property type="term" value="C:Ctf18 RFC-like complex"/>
    <property type="evidence" value="ECO:0007669"/>
    <property type="project" value="InterPro"/>
</dbReference>
<name>A0A0N4ZSE4_PARTI</name>
<dbReference type="PANTHER" id="PTHR47475:SF2">
    <property type="entry name" value="CHROMOSOME TRANSMISSION FIDELITY PROTEIN 8"/>
    <property type="match status" value="1"/>
</dbReference>
<organism evidence="1 2">
    <name type="scientific">Parastrongyloides trichosuri</name>
    <name type="common">Possum-specific nematode worm</name>
    <dbReference type="NCBI Taxonomy" id="131310"/>
    <lineage>
        <taxon>Eukaryota</taxon>
        <taxon>Metazoa</taxon>
        <taxon>Ecdysozoa</taxon>
        <taxon>Nematoda</taxon>
        <taxon>Chromadorea</taxon>
        <taxon>Rhabditida</taxon>
        <taxon>Tylenchina</taxon>
        <taxon>Panagrolaimomorpha</taxon>
        <taxon>Strongyloidoidea</taxon>
        <taxon>Strongyloididae</taxon>
        <taxon>Parastrongyloides</taxon>
    </lineage>
</organism>
<keyword evidence="1" id="KW-1185">Reference proteome</keyword>
<evidence type="ECO:0000313" key="1">
    <source>
        <dbReference type="Proteomes" id="UP000038045"/>
    </source>
</evidence>
<protein>
    <submittedName>
        <fullName evidence="2">Peptidase_S24 domain-containing protein</fullName>
    </submittedName>
</protein>
<reference evidence="2" key="1">
    <citation type="submission" date="2017-02" db="UniProtKB">
        <authorList>
            <consortium name="WormBaseParasite"/>
        </authorList>
    </citation>
    <scope>IDENTIFICATION</scope>
</reference>
<sequence length="114" mass="12749">MQIKIIPNEAGVQEWVVMEFAGTFSSDEYMLNGLSPGSIIWRKTGDSLVMITGQTILDGTVKKLEKPLLVLDKSRYTKNDDSINSYVNIVGVIKRKISFTSRPKSIITRLATKI</sequence>
<dbReference type="Pfam" id="PF09696">
    <property type="entry name" value="Ctf8"/>
    <property type="match status" value="1"/>
</dbReference>
<proteinExistence type="predicted"/>
<dbReference type="STRING" id="131310.A0A0N4ZSE4"/>
<dbReference type="AlphaFoldDB" id="A0A0N4ZSE4"/>
<dbReference type="InterPro" id="IPR018607">
    <property type="entry name" value="Ctf8"/>
</dbReference>
<dbReference type="Proteomes" id="UP000038045">
    <property type="component" value="Unplaced"/>
</dbReference>
<evidence type="ECO:0000313" key="2">
    <source>
        <dbReference type="WBParaSite" id="PTRK_0001142400.1"/>
    </source>
</evidence>
<dbReference type="GO" id="GO:0007064">
    <property type="term" value="P:mitotic sister chromatid cohesion"/>
    <property type="evidence" value="ECO:0007669"/>
    <property type="project" value="InterPro"/>
</dbReference>